<dbReference type="SUPFAM" id="SSF48452">
    <property type="entry name" value="TPR-like"/>
    <property type="match status" value="1"/>
</dbReference>
<evidence type="ECO:0000313" key="12">
    <source>
        <dbReference type="Proteomes" id="UP000483379"/>
    </source>
</evidence>
<dbReference type="Pfam" id="PF13414">
    <property type="entry name" value="TPR_11"/>
    <property type="match status" value="1"/>
</dbReference>
<evidence type="ECO:0000256" key="6">
    <source>
        <dbReference type="ARBA" id="ARBA00022737"/>
    </source>
</evidence>
<dbReference type="RefSeq" id="WP_164453282.1">
    <property type="nucleotide sequence ID" value="NZ_JAAIJQ010000035.1"/>
</dbReference>
<keyword evidence="5" id="KW-0808">Transferase</keyword>
<comment type="similarity">
    <text evidence="2">Belongs to the glycosyltransferase 41 family. O-GlcNAc transferase subfamily.</text>
</comment>
<keyword evidence="12" id="KW-1185">Reference proteome</keyword>
<dbReference type="InterPro" id="IPR011990">
    <property type="entry name" value="TPR-like_helical_dom_sf"/>
</dbReference>
<keyword evidence="7 8" id="KW-0802">TPR repeat</keyword>
<feature type="domain" description="O-GlcNAc transferase C-terminal" evidence="10">
    <location>
        <begin position="447"/>
        <end position="601"/>
    </location>
</feature>
<dbReference type="GO" id="GO:0097363">
    <property type="term" value="F:protein O-acetylglucosaminyltransferase activity"/>
    <property type="evidence" value="ECO:0007669"/>
    <property type="project" value="UniProtKB-EC"/>
</dbReference>
<dbReference type="Pfam" id="PF13844">
    <property type="entry name" value="Glyco_transf_41"/>
    <property type="match status" value="2"/>
</dbReference>
<evidence type="ECO:0000313" key="11">
    <source>
        <dbReference type="EMBL" id="NEV62816.1"/>
    </source>
</evidence>
<organism evidence="11 12">
    <name type="scientific">Thiorhodococcus minor</name>
    <dbReference type="NCBI Taxonomy" id="57489"/>
    <lineage>
        <taxon>Bacteria</taxon>
        <taxon>Pseudomonadati</taxon>
        <taxon>Pseudomonadota</taxon>
        <taxon>Gammaproteobacteria</taxon>
        <taxon>Chromatiales</taxon>
        <taxon>Chromatiaceae</taxon>
        <taxon>Thiorhodococcus</taxon>
    </lineage>
</organism>
<evidence type="ECO:0000256" key="2">
    <source>
        <dbReference type="ARBA" id="ARBA00005386"/>
    </source>
</evidence>
<proteinExistence type="inferred from homology"/>
<dbReference type="Proteomes" id="UP000483379">
    <property type="component" value="Unassembled WGS sequence"/>
</dbReference>
<comment type="caution">
    <text evidence="11">The sequence shown here is derived from an EMBL/GenBank/DDBJ whole genome shotgun (WGS) entry which is preliminary data.</text>
</comment>
<evidence type="ECO:0000256" key="4">
    <source>
        <dbReference type="ARBA" id="ARBA00022676"/>
    </source>
</evidence>
<evidence type="ECO:0000256" key="7">
    <source>
        <dbReference type="ARBA" id="ARBA00022803"/>
    </source>
</evidence>
<dbReference type="AlphaFoldDB" id="A0A6M0JZ95"/>
<dbReference type="EMBL" id="JAAIJQ010000035">
    <property type="protein sequence ID" value="NEV62816.1"/>
    <property type="molecule type" value="Genomic_DNA"/>
</dbReference>
<comment type="pathway">
    <text evidence="1">Protein modification; protein glycosylation.</text>
</comment>
<gene>
    <name evidence="11" type="ORF">G3446_13100</name>
</gene>
<accession>A0A6M0JZ95</accession>
<evidence type="ECO:0000256" key="3">
    <source>
        <dbReference type="ARBA" id="ARBA00011970"/>
    </source>
</evidence>
<dbReference type="Gene3D" id="1.25.40.10">
    <property type="entry name" value="Tetratricopeptide repeat domain"/>
    <property type="match status" value="2"/>
</dbReference>
<dbReference type="PANTHER" id="PTHR44998">
    <property type="match status" value="1"/>
</dbReference>
<dbReference type="Gene3D" id="3.40.50.11380">
    <property type="match status" value="1"/>
</dbReference>
<name>A0A6M0JZ95_9GAMM</name>
<dbReference type="Gene3D" id="3.40.50.2000">
    <property type="entry name" value="Glycogen Phosphorylase B"/>
    <property type="match status" value="1"/>
</dbReference>
<dbReference type="PROSITE" id="PS50005">
    <property type="entry name" value="TPR"/>
    <property type="match status" value="1"/>
</dbReference>
<sequence length="826" mass="90555">MKGLTHHQQGALEEAIAAYLQALRARPHRVVACYNLGVALIDAGMGLSSLPFLKRALLQKPDSQVFRGAVLYALTRSGRFAEAQVVIDDGERSGLAAETLARWTEWLKAQAPGSGDADGDALPRPSPAQAMPELPDAPLMLPSASQAQGRLREPFDQALRDYQAGRFEALLDRLRPLLGELPSWGEGHHLSGLALMALKRFDLAASSLERAAELIPGRGELWDHLGVVYARLGRTDGVMRAFEQSLVLSPLRAETWNNAADAALRRNDLPAAYQSAFQALRLNPALTSASYCLLQAAYKLDEAAADSEELRGAPSDWLSVAVKAVKASAVDPEHVLTVSSFLSDLGQFEHAAEMLKLSLERSGNQPPTLLANLVRNQRHACDWEGLAEREAWLSGLARDSEASVVEPFVAMTVAALGPADLLRIARQRAQAYRPWLERALPRPSRHQASLDRRIRIGYLSDDFQDHATAYLTASVFEHHDRQRFEVFAYSTGLDDGGVMRRRLASAFEHFVDIRSLGHPEAADRICDDGIDILVDLKGYTKNARLEILAMRPSPIQMTWLGFPGGLGTSFIDYLIADSEVVPAEQAAHYDEAMAYLPDAYAPVDPQRRVAPTPARAQAGLPTKGFVFCCFNDPYKITPEVFGCWCGLLKEVPGSVLWLYARTPAIRGNLVREAEARGVAAERLVFASKLPQAEHLARLALADLFLDTWPVNAHTTASDALWMGVPVLTRAGETFASRVAASLLTATGLPELVTSTLEAYQARALEIATSPDLAVQLRRRLAEARRQAPFFDVARFTRNLEGLYERAWERYASGAEPGQLEPRQSGS</sequence>
<evidence type="ECO:0000256" key="9">
    <source>
        <dbReference type="SAM" id="MobiDB-lite"/>
    </source>
</evidence>
<evidence type="ECO:0000256" key="8">
    <source>
        <dbReference type="PROSITE-ProRule" id="PRU00339"/>
    </source>
</evidence>
<dbReference type="PANTHER" id="PTHR44998:SF1">
    <property type="entry name" value="UDP-N-ACETYLGLUCOSAMINE--PEPTIDE N-ACETYLGLUCOSAMINYLTRANSFERASE 110 KDA SUBUNIT"/>
    <property type="match status" value="1"/>
</dbReference>
<dbReference type="InterPro" id="IPR029489">
    <property type="entry name" value="OGT/SEC/SPY_C"/>
</dbReference>
<dbReference type="EC" id="2.4.1.255" evidence="3"/>
<feature type="domain" description="O-GlcNAc transferase C-terminal" evidence="10">
    <location>
        <begin position="613"/>
        <end position="799"/>
    </location>
</feature>
<feature type="repeat" description="TPR" evidence="8">
    <location>
        <begin position="219"/>
        <end position="252"/>
    </location>
</feature>
<dbReference type="InterPro" id="IPR019734">
    <property type="entry name" value="TPR_rpt"/>
</dbReference>
<keyword evidence="4" id="KW-0328">Glycosyltransferase</keyword>
<dbReference type="SUPFAM" id="SSF53756">
    <property type="entry name" value="UDP-Glycosyltransferase/glycogen phosphorylase"/>
    <property type="match status" value="1"/>
</dbReference>
<protein>
    <recommendedName>
        <fullName evidence="3">protein O-GlcNAc transferase</fullName>
        <ecNumber evidence="3">2.4.1.255</ecNumber>
    </recommendedName>
</protein>
<dbReference type="SMART" id="SM00028">
    <property type="entry name" value="TPR"/>
    <property type="match status" value="5"/>
</dbReference>
<evidence type="ECO:0000259" key="10">
    <source>
        <dbReference type="Pfam" id="PF13844"/>
    </source>
</evidence>
<reference evidence="11 12" key="1">
    <citation type="submission" date="2020-02" db="EMBL/GenBank/DDBJ databases">
        <title>Genome sequences of Thiorhodococcus mannitoliphagus and Thiorhodococcus minor, purple sulfur photosynthetic bacteria in the gammaproteobacterial family, Chromatiaceae.</title>
        <authorList>
            <person name="Aviles F.A."/>
            <person name="Meyer T.E."/>
            <person name="Kyndt J.A."/>
        </authorList>
    </citation>
    <scope>NUCLEOTIDE SEQUENCE [LARGE SCALE GENOMIC DNA]</scope>
    <source>
        <strain evidence="11 12">DSM 11518</strain>
    </source>
</reference>
<evidence type="ECO:0000256" key="5">
    <source>
        <dbReference type="ARBA" id="ARBA00022679"/>
    </source>
</evidence>
<evidence type="ECO:0000256" key="1">
    <source>
        <dbReference type="ARBA" id="ARBA00004922"/>
    </source>
</evidence>
<keyword evidence="6" id="KW-0677">Repeat</keyword>
<feature type="region of interest" description="Disordered" evidence="9">
    <location>
        <begin position="111"/>
        <end position="132"/>
    </location>
</feature>